<accession>A0A5C9A896</accession>
<dbReference type="PANTHER" id="PTHR31126:SF1">
    <property type="entry name" value="TYROSINE SPECIFIC PROTEIN PHOSPHATASES DOMAIN-CONTAINING PROTEIN"/>
    <property type="match status" value="1"/>
</dbReference>
<protein>
    <submittedName>
        <fullName evidence="3">Tyrosine-protein phosphatase</fullName>
    </submittedName>
</protein>
<dbReference type="Proteomes" id="UP000321039">
    <property type="component" value="Unassembled WGS sequence"/>
</dbReference>
<keyword evidence="4" id="KW-1185">Reference proteome</keyword>
<reference evidence="3 4" key="1">
    <citation type="submission" date="2019-08" db="EMBL/GenBank/DDBJ databases">
        <title>Parahaliea maris sp. nov., isolated from the surface seawater.</title>
        <authorList>
            <person name="Liu Y."/>
        </authorList>
    </citation>
    <scope>NUCLEOTIDE SEQUENCE [LARGE SCALE GENOMIC DNA]</scope>
    <source>
        <strain evidence="3 4">HSLHS9</strain>
    </source>
</reference>
<comment type="caution">
    <text evidence="3">The sequence shown here is derived from an EMBL/GenBank/DDBJ whole genome shotgun (WGS) entry which is preliminary data.</text>
</comment>
<dbReference type="Gene3D" id="3.90.190.10">
    <property type="entry name" value="Protein tyrosine phosphatase superfamily"/>
    <property type="match status" value="1"/>
</dbReference>
<evidence type="ECO:0000259" key="2">
    <source>
        <dbReference type="PROSITE" id="PS50056"/>
    </source>
</evidence>
<comment type="similarity">
    <text evidence="1">Belongs to the protein-tyrosine phosphatase family.</text>
</comment>
<evidence type="ECO:0000256" key="1">
    <source>
        <dbReference type="ARBA" id="ARBA00009580"/>
    </source>
</evidence>
<dbReference type="AlphaFoldDB" id="A0A5C9A896"/>
<dbReference type="Pfam" id="PF13350">
    <property type="entry name" value="Y_phosphatase3"/>
    <property type="match status" value="1"/>
</dbReference>
<dbReference type="SUPFAM" id="SSF52799">
    <property type="entry name" value="(Phosphotyrosine protein) phosphatases II"/>
    <property type="match status" value="1"/>
</dbReference>
<dbReference type="PANTHER" id="PTHR31126">
    <property type="entry name" value="TYROSINE-PROTEIN PHOSPHATASE"/>
    <property type="match status" value="1"/>
</dbReference>
<name>A0A5C9A896_9GAMM</name>
<dbReference type="InterPro" id="IPR029021">
    <property type="entry name" value="Prot-tyrosine_phosphatase-like"/>
</dbReference>
<proteinExistence type="inferred from homology"/>
<evidence type="ECO:0000313" key="3">
    <source>
        <dbReference type="EMBL" id="TXS96272.1"/>
    </source>
</evidence>
<dbReference type="InterPro" id="IPR000387">
    <property type="entry name" value="Tyr_Pase_dom"/>
</dbReference>
<evidence type="ECO:0000313" key="4">
    <source>
        <dbReference type="Proteomes" id="UP000321039"/>
    </source>
</evidence>
<dbReference type="GO" id="GO:0004721">
    <property type="term" value="F:phosphoprotein phosphatase activity"/>
    <property type="evidence" value="ECO:0007669"/>
    <property type="project" value="InterPro"/>
</dbReference>
<dbReference type="InterPro" id="IPR026893">
    <property type="entry name" value="Tyr/Ser_Pase_IphP-type"/>
</dbReference>
<sequence>MSWNNHRGAPVKKSLGAWAVAACLAAVVIIQFIPSQPVVLPAELPPAQRAAHRVLAFEGITNFRDLGGYTTSDGKTVRWGRLYRSGDLSEASRSDLQQLPELGLGTVVDFRSGAEKTQAPDQLPEAHTFEVVEIPTLDQGNAAIFEDLKQRIDSGDFEGFDANALMEEANRQFAGEFTPQFRQFFHTLVAAEGSPVLWHCTAGKDRTGFAAAVLLELLGVPRSTILDDYMLSDALSREAHSRDLTLLRLFKGEEAERQIAIMMGVNRPWLEAAFASIDENWGSFDAYLRDGLQLSQADIDSLRNNLLE</sequence>
<organism evidence="3 4">
    <name type="scientific">Parahaliea maris</name>
    <dbReference type="NCBI Taxonomy" id="2716870"/>
    <lineage>
        <taxon>Bacteria</taxon>
        <taxon>Pseudomonadati</taxon>
        <taxon>Pseudomonadota</taxon>
        <taxon>Gammaproteobacteria</taxon>
        <taxon>Cellvibrionales</taxon>
        <taxon>Halieaceae</taxon>
        <taxon>Parahaliea</taxon>
    </lineage>
</organism>
<gene>
    <name evidence="3" type="ORF">FV139_01880</name>
</gene>
<dbReference type="PROSITE" id="PS50056">
    <property type="entry name" value="TYR_PHOSPHATASE_2"/>
    <property type="match status" value="1"/>
</dbReference>
<dbReference type="EMBL" id="VRZA01000001">
    <property type="protein sequence ID" value="TXS96272.1"/>
    <property type="molecule type" value="Genomic_DNA"/>
</dbReference>
<feature type="domain" description="Tyrosine specific protein phosphatases" evidence="2">
    <location>
        <begin position="175"/>
        <end position="215"/>
    </location>
</feature>